<sequence>MADITNFVSVESDVELLRSSVKDLIQADAELGEDLCLLRWLKACDMNPKKAERMMRASITFRRENNFDVISKFEFNPIFEKGIPFRLQGSARNGVPVISIEGGKVDFRGLVDTYGKDQVHRFVMSKIFCFEQSVINWNKENSKRNNVSGIPISRESFQGAIYLVDCKNISLRQMTSLKSIQVSTQICKDYISYIPVMTSRMILINCPRFGAPIVSMLKAILEGPSLSLEVYDTNVKKWTEEVHKKIHPDQLGVAFGGTRTED</sequence>
<feature type="domain" description="CRAL-TRIO" evidence="1">
    <location>
        <begin position="75"/>
        <end position="262"/>
    </location>
</feature>
<dbReference type="PANTHER" id="PTHR23324">
    <property type="entry name" value="SEC14 RELATED PROTEIN"/>
    <property type="match status" value="1"/>
</dbReference>
<evidence type="ECO:0000259" key="1">
    <source>
        <dbReference type="PROSITE" id="PS50191"/>
    </source>
</evidence>
<dbReference type="GO" id="GO:0005737">
    <property type="term" value="C:cytoplasm"/>
    <property type="evidence" value="ECO:0007669"/>
    <property type="project" value="TreeGrafter"/>
</dbReference>
<dbReference type="InterPro" id="IPR011074">
    <property type="entry name" value="CRAL/TRIO_N_dom"/>
</dbReference>
<dbReference type="Proteomes" id="UP000708208">
    <property type="component" value="Unassembled WGS sequence"/>
</dbReference>
<name>A0A8J2K7U9_9HEXA</name>
<evidence type="ECO:0000313" key="3">
    <source>
        <dbReference type="Proteomes" id="UP000708208"/>
    </source>
</evidence>
<proteinExistence type="predicted"/>
<dbReference type="AlphaFoldDB" id="A0A8J2K7U9"/>
<dbReference type="OrthoDB" id="1434354at2759"/>
<protein>
    <recommendedName>
        <fullName evidence="1">CRAL-TRIO domain-containing protein</fullName>
    </recommendedName>
</protein>
<dbReference type="EMBL" id="CAJVCH010205217">
    <property type="protein sequence ID" value="CAG7731064.1"/>
    <property type="molecule type" value="Genomic_DNA"/>
</dbReference>
<keyword evidence="3" id="KW-1185">Reference proteome</keyword>
<dbReference type="PROSITE" id="PS50191">
    <property type="entry name" value="CRAL_TRIO"/>
    <property type="match status" value="1"/>
</dbReference>
<dbReference type="InterPro" id="IPR001251">
    <property type="entry name" value="CRAL-TRIO_dom"/>
</dbReference>
<accession>A0A8J2K7U9</accession>
<dbReference type="CDD" id="cd00170">
    <property type="entry name" value="SEC14"/>
    <property type="match status" value="1"/>
</dbReference>
<reference evidence="2" key="1">
    <citation type="submission" date="2021-06" db="EMBL/GenBank/DDBJ databases">
        <authorList>
            <person name="Hodson N. C."/>
            <person name="Mongue J. A."/>
            <person name="Jaron S. K."/>
        </authorList>
    </citation>
    <scope>NUCLEOTIDE SEQUENCE</scope>
</reference>
<dbReference type="Pfam" id="PF00650">
    <property type="entry name" value="CRAL_TRIO"/>
    <property type="match status" value="1"/>
</dbReference>
<dbReference type="SMART" id="SM01100">
    <property type="entry name" value="CRAL_TRIO_N"/>
    <property type="match status" value="1"/>
</dbReference>
<dbReference type="InterPro" id="IPR051064">
    <property type="entry name" value="SEC14/CRAL-TRIO_domain"/>
</dbReference>
<comment type="caution">
    <text evidence="2">The sequence shown here is derived from an EMBL/GenBank/DDBJ whole genome shotgun (WGS) entry which is preliminary data.</text>
</comment>
<dbReference type="PANTHER" id="PTHR23324:SF83">
    <property type="entry name" value="SEC14-LIKE PROTEIN 2"/>
    <property type="match status" value="1"/>
</dbReference>
<organism evidence="2 3">
    <name type="scientific">Allacma fusca</name>
    <dbReference type="NCBI Taxonomy" id="39272"/>
    <lineage>
        <taxon>Eukaryota</taxon>
        <taxon>Metazoa</taxon>
        <taxon>Ecdysozoa</taxon>
        <taxon>Arthropoda</taxon>
        <taxon>Hexapoda</taxon>
        <taxon>Collembola</taxon>
        <taxon>Symphypleona</taxon>
        <taxon>Sminthuridae</taxon>
        <taxon>Allacma</taxon>
    </lineage>
</organism>
<gene>
    <name evidence="2" type="ORF">AFUS01_LOCUS19673</name>
</gene>
<evidence type="ECO:0000313" key="2">
    <source>
        <dbReference type="EMBL" id="CAG7731064.1"/>
    </source>
</evidence>